<gene>
    <name evidence="3" type="ORF">TRN7648_02751</name>
</gene>
<dbReference type="PROSITE" id="PS51782">
    <property type="entry name" value="LYSM"/>
    <property type="match status" value="1"/>
</dbReference>
<name>A0A0P1GEA7_9RHOB</name>
<accession>A0A0P1GEA7</accession>
<dbReference type="InterPro" id="IPR013783">
    <property type="entry name" value="Ig-like_fold"/>
</dbReference>
<protein>
    <submittedName>
        <fullName evidence="3">LysM domain/BON superfamily protein</fullName>
    </submittedName>
</protein>
<dbReference type="CDD" id="cd00118">
    <property type="entry name" value="LysM"/>
    <property type="match status" value="1"/>
</dbReference>
<dbReference type="Proteomes" id="UP000054935">
    <property type="component" value="Unassembled WGS sequence"/>
</dbReference>
<evidence type="ECO:0000313" key="3">
    <source>
        <dbReference type="EMBL" id="CUH80030.1"/>
    </source>
</evidence>
<evidence type="ECO:0000313" key="4">
    <source>
        <dbReference type="Proteomes" id="UP000054935"/>
    </source>
</evidence>
<dbReference type="SMART" id="SM00257">
    <property type="entry name" value="LysM"/>
    <property type="match status" value="1"/>
</dbReference>
<dbReference type="PANTHER" id="PTHR34700:SF4">
    <property type="entry name" value="PHAGE-LIKE ELEMENT PBSX PROTEIN XKDP"/>
    <property type="match status" value="1"/>
</dbReference>
<organism evidence="3 4">
    <name type="scientific">Tropicibacter naphthalenivorans</name>
    <dbReference type="NCBI Taxonomy" id="441103"/>
    <lineage>
        <taxon>Bacteria</taxon>
        <taxon>Pseudomonadati</taxon>
        <taxon>Pseudomonadota</taxon>
        <taxon>Alphaproteobacteria</taxon>
        <taxon>Rhodobacterales</taxon>
        <taxon>Roseobacteraceae</taxon>
        <taxon>Tropicibacter</taxon>
    </lineage>
</organism>
<dbReference type="InterPro" id="IPR052196">
    <property type="entry name" value="Bact_Kbp"/>
</dbReference>
<feature type="compositionally biased region" description="Low complexity" evidence="1">
    <location>
        <begin position="219"/>
        <end position="230"/>
    </location>
</feature>
<dbReference type="Pfam" id="PF01476">
    <property type="entry name" value="LysM"/>
    <property type="match status" value="1"/>
</dbReference>
<dbReference type="Gene3D" id="2.60.40.10">
    <property type="entry name" value="Immunoglobulins"/>
    <property type="match status" value="1"/>
</dbReference>
<dbReference type="InterPro" id="IPR018392">
    <property type="entry name" value="LysM"/>
</dbReference>
<dbReference type="AlphaFoldDB" id="A0A0P1GEA7"/>
<reference evidence="3 4" key="1">
    <citation type="submission" date="2015-09" db="EMBL/GenBank/DDBJ databases">
        <authorList>
            <consortium name="Swine Surveillance"/>
        </authorList>
    </citation>
    <scope>NUCLEOTIDE SEQUENCE [LARGE SCALE GENOMIC DNA]</scope>
    <source>
        <strain evidence="3 4">CECT 7648</strain>
    </source>
</reference>
<feature type="domain" description="LysM" evidence="2">
    <location>
        <begin position="421"/>
        <end position="470"/>
    </location>
</feature>
<feature type="region of interest" description="Disordered" evidence="1">
    <location>
        <begin position="206"/>
        <end position="230"/>
    </location>
</feature>
<keyword evidence="4" id="KW-1185">Reference proteome</keyword>
<dbReference type="PANTHER" id="PTHR34700">
    <property type="entry name" value="POTASSIUM BINDING PROTEIN KBP"/>
    <property type="match status" value="1"/>
</dbReference>
<sequence length="475" mass="48223">MISSLAVAGTAGVVALAVAQGWITLGTDGAPLADAPKAPEPAPLVAAAPAPQVAPEVTPVPAPPAVAPVLDAPLDMDAGPADPETAPEVAVPPDVAEDAAPEVPSFDIVRAEADGNTLVAGQGAPGAVLEVIVNGAAVAETVVDSAGQFVAFVDLSDQTDGASVTLRATQDGAEVLSDSEVLIAPMPAPEPDQLAALSPVETPDMVLESAPAAPPPPEAALQGAEEGAAAPMPEVTAEAALPEADEVAVAPAPLPEVTAEAPEAPAAVAPTGAAGVATSDDPQILARAEPAAAQAPASAAAPTVLLNGPDGIEVLQTAPLAPGEVALDSISYDARGEVLLSGRGGEAGFVRVYLDNRPVTTSRIRDDGRWRLELPQVDTGTYTLRVDQIDEAGQVVARVESPFLRESAEVLEAAQIDGPITSITVQPGHTLWGISRDRYGDGLDYVRVFNANRDRIRDPDLIYPGQIFDLPERGE</sequence>
<evidence type="ECO:0000256" key="1">
    <source>
        <dbReference type="SAM" id="MobiDB-lite"/>
    </source>
</evidence>
<dbReference type="EMBL" id="CYSE01000005">
    <property type="protein sequence ID" value="CUH80030.1"/>
    <property type="molecule type" value="Genomic_DNA"/>
</dbReference>
<dbReference type="Gene3D" id="3.10.350.10">
    <property type="entry name" value="LysM domain"/>
    <property type="match status" value="1"/>
</dbReference>
<evidence type="ECO:0000259" key="2">
    <source>
        <dbReference type="PROSITE" id="PS51782"/>
    </source>
</evidence>
<dbReference type="STRING" id="441103.TRN7648_02751"/>
<proteinExistence type="predicted"/>
<dbReference type="InterPro" id="IPR036779">
    <property type="entry name" value="LysM_dom_sf"/>
</dbReference>